<accession>A0A7X2D2E4</accession>
<dbReference type="InterPro" id="IPR006342">
    <property type="entry name" value="FkbM_mtfrase"/>
</dbReference>
<dbReference type="GO" id="GO:0032259">
    <property type="term" value="P:methylation"/>
    <property type="evidence" value="ECO:0007669"/>
    <property type="project" value="UniProtKB-KW"/>
</dbReference>
<dbReference type="AlphaFoldDB" id="A0A7X2D2E4"/>
<proteinExistence type="predicted"/>
<dbReference type="InterPro" id="IPR029063">
    <property type="entry name" value="SAM-dependent_MTases_sf"/>
</dbReference>
<keyword evidence="2" id="KW-0808">Transferase</keyword>
<feature type="domain" description="Methyltransferase FkbM" evidence="1">
    <location>
        <begin position="68"/>
        <end position="266"/>
    </location>
</feature>
<dbReference type="NCBIfam" id="TIGR01444">
    <property type="entry name" value="fkbM_fam"/>
    <property type="match status" value="1"/>
</dbReference>
<keyword evidence="3" id="KW-1185">Reference proteome</keyword>
<comment type="caution">
    <text evidence="2">The sequence shown here is derived from an EMBL/GenBank/DDBJ whole genome shotgun (WGS) entry which is preliminary data.</text>
</comment>
<evidence type="ECO:0000313" key="3">
    <source>
        <dbReference type="Proteomes" id="UP000434582"/>
    </source>
</evidence>
<keyword evidence="2" id="KW-0489">Methyltransferase</keyword>
<sequence length="290" mass="31133">MSRQFVRVGNGVLRRRGTAVTLQTAVLPDGRTISCVNTYEVAFAAHEIFSDDLTAHRVTLPAAGVFLDIGANIGLFALRLRDKCPQARIIAFECIPAIYRALEANAAALDPPIEAVNLGLWDRPGTLVFDYFPGVAALSTARPEVGRTLADGLRALLSGQGVADDVRALIEHTGADAARDDPAFLDHLFRTEPVTARVDTLSNQIAVLGLDRVDLLKIDVEGAERTVLAGLSDQDWPKVRQLVVEAHQGEDDTLALAADLRARGYRATIGGHPLSQGGAPVFHVYATRDA</sequence>
<name>A0A7X2D2E4_9PROT</name>
<dbReference type="GO" id="GO:0008168">
    <property type="term" value="F:methyltransferase activity"/>
    <property type="evidence" value="ECO:0007669"/>
    <property type="project" value="UniProtKB-KW"/>
</dbReference>
<dbReference type="PANTHER" id="PTHR34203">
    <property type="entry name" value="METHYLTRANSFERASE, FKBM FAMILY PROTEIN"/>
    <property type="match status" value="1"/>
</dbReference>
<evidence type="ECO:0000313" key="2">
    <source>
        <dbReference type="EMBL" id="MQX35693.1"/>
    </source>
</evidence>
<dbReference type="Proteomes" id="UP000434582">
    <property type="component" value="Unassembled WGS sequence"/>
</dbReference>
<protein>
    <submittedName>
        <fullName evidence="2">FkbM family methyltransferase</fullName>
    </submittedName>
</protein>
<organism evidence="2 3">
    <name type="scientific">Roseospira navarrensis</name>
    <dbReference type="NCBI Taxonomy" id="140058"/>
    <lineage>
        <taxon>Bacteria</taxon>
        <taxon>Pseudomonadati</taxon>
        <taxon>Pseudomonadota</taxon>
        <taxon>Alphaproteobacteria</taxon>
        <taxon>Rhodospirillales</taxon>
        <taxon>Rhodospirillaceae</taxon>
        <taxon>Roseospira</taxon>
    </lineage>
</organism>
<evidence type="ECO:0000259" key="1">
    <source>
        <dbReference type="Pfam" id="PF05050"/>
    </source>
</evidence>
<dbReference type="SUPFAM" id="SSF53335">
    <property type="entry name" value="S-adenosyl-L-methionine-dependent methyltransferases"/>
    <property type="match status" value="1"/>
</dbReference>
<dbReference type="Pfam" id="PF05050">
    <property type="entry name" value="Methyltransf_21"/>
    <property type="match status" value="1"/>
</dbReference>
<gene>
    <name evidence="2" type="ORF">GHC57_04090</name>
</gene>
<dbReference type="OrthoDB" id="5679686at2"/>
<dbReference type="PANTHER" id="PTHR34203:SF13">
    <property type="entry name" value="EXPRESSED PROTEIN"/>
    <property type="match status" value="1"/>
</dbReference>
<dbReference type="Gene3D" id="3.40.50.150">
    <property type="entry name" value="Vaccinia Virus protein VP39"/>
    <property type="match status" value="1"/>
</dbReference>
<dbReference type="EMBL" id="WIVE01000007">
    <property type="protein sequence ID" value="MQX35693.1"/>
    <property type="molecule type" value="Genomic_DNA"/>
</dbReference>
<reference evidence="2 3" key="1">
    <citation type="submission" date="2019-10" db="EMBL/GenBank/DDBJ databases">
        <title>Draft whole-genome sequence of the purple nonsulfur photosynthetic bacterium Roseospira navarrensis DSM 15114.</title>
        <authorList>
            <person name="Kyndt J.A."/>
            <person name="Meyer T.E."/>
        </authorList>
    </citation>
    <scope>NUCLEOTIDE SEQUENCE [LARGE SCALE GENOMIC DNA]</scope>
    <source>
        <strain evidence="2 3">DSM 15114</strain>
    </source>
</reference>
<dbReference type="InterPro" id="IPR052514">
    <property type="entry name" value="SAM-dependent_MTase"/>
</dbReference>